<organism evidence="4 5">
    <name type="scientific">Actinobacillus porcinus</name>
    <dbReference type="NCBI Taxonomy" id="51048"/>
    <lineage>
        <taxon>Bacteria</taxon>
        <taxon>Pseudomonadati</taxon>
        <taxon>Pseudomonadota</taxon>
        <taxon>Gammaproteobacteria</taxon>
        <taxon>Pasteurellales</taxon>
        <taxon>Pasteurellaceae</taxon>
        <taxon>Actinobacillus</taxon>
    </lineage>
</organism>
<dbReference type="EMBL" id="CABFKI010000005">
    <property type="protein sequence ID" value="VTU07520.1"/>
    <property type="molecule type" value="Genomic_DNA"/>
</dbReference>
<protein>
    <submittedName>
        <fullName evidence="4">Glycosyltransferase</fullName>
        <ecNumber evidence="4">2.4.1.212</ecNumber>
    </submittedName>
</protein>
<gene>
    <name evidence="4" type="primary">hyaD_3</name>
    <name evidence="4" type="ORF">SAMEA1410922_00909</name>
</gene>
<keyword evidence="5" id="KW-1185">Reference proteome</keyword>
<proteinExistence type="predicted"/>
<dbReference type="InterPro" id="IPR029044">
    <property type="entry name" value="Nucleotide-diphossugar_trans"/>
</dbReference>
<evidence type="ECO:0000256" key="1">
    <source>
        <dbReference type="ARBA" id="ARBA00022676"/>
    </source>
</evidence>
<dbReference type="SUPFAM" id="SSF53448">
    <property type="entry name" value="Nucleotide-diphospho-sugar transferases"/>
    <property type="match status" value="1"/>
</dbReference>
<accession>A0ABY6TJ04</accession>
<dbReference type="PANTHER" id="PTHR22916:SF51">
    <property type="entry name" value="GLYCOSYLTRANSFERASE EPSH-RELATED"/>
    <property type="match status" value="1"/>
</dbReference>
<dbReference type="Pfam" id="PF00535">
    <property type="entry name" value="Glycos_transf_2"/>
    <property type="match status" value="1"/>
</dbReference>
<dbReference type="CDD" id="cd00761">
    <property type="entry name" value="Glyco_tranf_GTA_type"/>
    <property type="match status" value="1"/>
</dbReference>
<dbReference type="GeneID" id="86155307"/>
<reference evidence="4 5" key="1">
    <citation type="submission" date="2019-05" db="EMBL/GenBank/DDBJ databases">
        <authorList>
            <consortium name="Pathogen Informatics"/>
        </authorList>
    </citation>
    <scope>NUCLEOTIDE SEQUENCE [LARGE SCALE GENOMIC DNA]</scope>
    <source>
        <strain evidence="4 5">NM319</strain>
    </source>
</reference>
<feature type="domain" description="Glycosyltransferase 2-like" evidence="3">
    <location>
        <begin position="7"/>
        <end position="168"/>
    </location>
</feature>
<keyword evidence="2 4" id="KW-0808">Transferase</keyword>
<evidence type="ECO:0000256" key="2">
    <source>
        <dbReference type="ARBA" id="ARBA00022679"/>
    </source>
</evidence>
<dbReference type="GO" id="GO:0050501">
    <property type="term" value="F:hyaluronan synthase activity"/>
    <property type="evidence" value="ECO:0007669"/>
    <property type="project" value="UniProtKB-EC"/>
</dbReference>
<dbReference type="RefSeq" id="WP_135709737.1">
    <property type="nucleotide sequence ID" value="NZ_CABFKI010000005.1"/>
</dbReference>
<dbReference type="InterPro" id="IPR001173">
    <property type="entry name" value="Glyco_trans_2-like"/>
</dbReference>
<dbReference type="Proteomes" id="UP000308167">
    <property type="component" value="Unassembled WGS sequence"/>
</dbReference>
<name>A0ABY6TJ04_9PAST</name>
<keyword evidence="1 4" id="KW-0328">Glycosyltransferase</keyword>
<evidence type="ECO:0000313" key="5">
    <source>
        <dbReference type="Proteomes" id="UP000308167"/>
    </source>
</evidence>
<dbReference type="EC" id="2.4.1.212" evidence="4"/>
<comment type="caution">
    <text evidence="4">The sequence shown here is derived from an EMBL/GenBank/DDBJ whole genome shotgun (WGS) entry which is preliminary data.</text>
</comment>
<dbReference type="PANTHER" id="PTHR22916">
    <property type="entry name" value="GLYCOSYLTRANSFERASE"/>
    <property type="match status" value="1"/>
</dbReference>
<evidence type="ECO:0000259" key="3">
    <source>
        <dbReference type="Pfam" id="PF00535"/>
    </source>
</evidence>
<evidence type="ECO:0000313" key="4">
    <source>
        <dbReference type="EMBL" id="VTU07520.1"/>
    </source>
</evidence>
<dbReference type="Gene3D" id="3.90.550.10">
    <property type="entry name" value="Spore Coat Polysaccharide Biosynthesis Protein SpsA, Chain A"/>
    <property type="match status" value="1"/>
</dbReference>
<sequence>MKKDLISVIVPIYNVEVYLRKCIDSILAQDYPNLEIILVDDGATDNCGQICDEYAQKHSNITVIHKKNGGLSSARNAGIEIAKGKYISFVDSDDWIESDMISTLYTDLKQDNADVSAIIFYQEYSDGRLIKNSHQTEKSLLSREEALSCFLFNDYLTPCACGKLYNIELWKDIRFPEGKLFEDQLTIYKILDLADNVVFNPLPKYYYFKREGSIGHSVFNDRTYDLYHAINEEYQFLVNKYPNIKADLVVGKITWEIVFINMMLRGCKNDQELIKKVRQFARNNTMPVLNCKFINKIRKSQILLFAYLFNIYNPLYSLYKRCKGIS</sequence>